<evidence type="ECO:0000313" key="1">
    <source>
        <dbReference type="EMBL" id="QMP84274.1"/>
    </source>
</evidence>
<proteinExistence type="predicted"/>
<dbReference type="EMBL" id="MT711976">
    <property type="protein sequence ID" value="QMP84274.1"/>
    <property type="molecule type" value="Genomic_DNA"/>
</dbReference>
<accession>A0A7G4AW84</accession>
<gene>
    <name evidence="1" type="ORF">HUN41_00174</name>
</gene>
<sequence length="62" mass="7172">MPRSQKQRFIKVLEHCDDENKAWEASMRLAATMRLNPLAKEIYAVGAYFTNGAWTASLFHKE</sequence>
<keyword evidence="2" id="KW-1185">Reference proteome</keyword>
<evidence type="ECO:0000313" key="2">
    <source>
        <dbReference type="Proteomes" id="UP000515922"/>
    </source>
</evidence>
<protein>
    <submittedName>
        <fullName evidence="1">Uncharacterized protein</fullName>
    </submittedName>
</protein>
<organism evidence="1 2">
    <name type="scientific">Streptomyces phage Coruscant</name>
    <dbReference type="NCBI Taxonomy" id="2739834"/>
    <lineage>
        <taxon>Viruses</taxon>
        <taxon>Duplodnaviria</taxon>
        <taxon>Heunggongvirae</taxon>
        <taxon>Uroviricota</taxon>
        <taxon>Caudoviricetes</taxon>
        <taxon>Stanwilliamsviridae</taxon>
        <taxon>Boydwoodruffvirinae</taxon>
        <taxon>Coruscantvirus</taxon>
        <taxon>Coruscantvirus coruscant</taxon>
    </lineage>
</organism>
<dbReference type="Proteomes" id="UP000515922">
    <property type="component" value="Segment"/>
</dbReference>
<reference evidence="1 2" key="1">
    <citation type="submission" date="2020-07" db="EMBL/GenBank/DDBJ databases">
        <title>Streptomyces phage Genome sequencing and assembly.</title>
        <authorList>
            <person name="Sharma V."/>
            <person name="Hardy A."/>
            <person name="Frunzke J."/>
        </authorList>
    </citation>
    <scope>NUCLEOTIDE SEQUENCE [LARGE SCALE GENOMIC DNA]</scope>
</reference>
<name>A0A7G4AW84_9CAUD</name>